<proteinExistence type="predicted"/>
<gene>
    <name evidence="1" type="ORF">ASEP1449_LOCUS18046</name>
</gene>
<dbReference type="EMBL" id="HBHQ01026653">
    <property type="protein sequence ID" value="CAD9826212.1"/>
    <property type="molecule type" value="Transcribed_RNA"/>
</dbReference>
<dbReference type="Gene3D" id="3.40.1230.10">
    <property type="entry name" value="MTH938-like"/>
    <property type="match status" value="1"/>
</dbReference>
<dbReference type="SUPFAM" id="SSF64076">
    <property type="entry name" value="MTH938-like"/>
    <property type="match status" value="1"/>
</dbReference>
<name>A0A7S2XSB0_9STRA</name>
<dbReference type="AlphaFoldDB" id="A0A7S2XSB0"/>
<dbReference type="PANTHER" id="PTHR21192">
    <property type="entry name" value="NUCLEAR PROTEIN E3-3"/>
    <property type="match status" value="1"/>
</dbReference>
<sequence length="258" mass="27937">MSVHGLNMLRIARSSSGAVRGYAKNPISPAAAAYHSLAINGKCRLGGHGAVTRPTYVRERGMADCRGMCLMQRGLSSYAGRGTDLLADSLAFGERPKIILDSYAPSGFDIFGLMDRPIQAKSTTEKSSDDENSGEIETYSQNQGVVHMNGSILAFPHSCFLWKVSSPRDVTLASLAAVMTHDPPVEFLFIGCNKPLPPRELNKIKNTLSKDKGIVVEQMDVMNAMGTFNVLNGEDRRVAVALVLEDEEKADTSQRGSN</sequence>
<dbReference type="GO" id="GO:0032981">
    <property type="term" value="P:mitochondrial respiratory chain complex I assembly"/>
    <property type="evidence" value="ECO:0007669"/>
    <property type="project" value="TreeGrafter"/>
</dbReference>
<evidence type="ECO:0000313" key="1">
    <source>
        <dbReference type="EMBL" id="CAD9826212.1"/>
    </source>
</evidence>
<organism evidence="1">
    <name type="scientific">Attheya septentrionalis</name>
    <dbReference type="NCBI Taxonomy" id="420275"/>
    <lineage>
        <taxon>Eukaryota</taxon>
        <taxon>Sar</taxon>
        <taxon>Stramenopiles</taxon>
        <taxon>Ochrophyta</taxon>
        <taxon>Bacillariophyta</taxon>
        <taxon>Coscinodiscophyceae</taxon>
        <taxon>Chaetocerotophycidae</taxon>
        <taxon>Chaetocerotales</taxon>
        <taxon>Attheyaceae</taxon>
        <taxon>Attheya</taxon>
    </lineage>
</organism>
<reference evidence="1" key="1">
    <citation type="submission" date="2021-01" db="EMBL/GenBank/DDBJ databases">
        <authorList>
            <person name="Corre E."/>
            <person name="Pelletier E."/>
            <person name="Niang G."/>
            <person name="Scheremetjew M."/>
            <person name="Finn R."/>
            <person name="Kale V."/>
            <person name="Holt S."/>
            <person name="Cochrane G."/>
            <person name="Meng A."/>
            <person name="Brown T."/>
            <person name="Cohen L."/>
        </authorList>
    </citation>
    <scope>NUCLEOTIDE SEQUENCE</scope>
    <source>
        <strain evidence="1">CCMP2084</strain>
    </source>
</reference>
<dbReference type="PANTHER" id="PTHR21192:SF2">
    <property type="entry name" value="NADH DEHYDROGENASE [UBIQUINONE] 1 ALPHA SUBCOMPLEX ASSEMBLY FACTOR 3"/>
    <property type="match status" value="1"/>
</dbReference>
<accession>A0A7S2XSB0</accession>
<dbReference type="Pfam" id="PF04430">
    <property type="entry name" value="DUF498"/>
    <property type="match status" value="1"/>
</dbReference>
<dbReference type="InterPro" id="IPR036748">
    <property type="entry name" value="MTH938-like_sf"/>
</dbReference>
<protein>
    <recommendedName>
        <fullName evidence="2">NADH dehydrogenase [ubiquinone] 1 alpha subcomplex assembly factor 3</fullName>
    </recommendedName>
</protein>
<evidence type="ECO:0008006" key="2">
    <source>
        <dbReference type="Google" id="ProtNLM"/>
    </source>
</evidence>
<dbReference type="InterPro" id="IPR007523">
    <property type="entry name" value="NDUFAF3/AAMDC"/>
</dbReference>
<dbReference type="GO" id="GO:0005743">
    <property type="term" value="C:mitochondrial inner membrane"/>
    <property type="evidence" value="ECO:0007669"/>
    <property type="project" value="TreeGrafter"/>
</dbReference>